<name>A0A2G9V2N1_TELCI</name>
<dbReference type="SUPFAM" id="SSF55021">
    <property type="entry name" value="ACT-like"/>
    <property type="match status" value="1"/>
</dbReference>
<gene>
    <name evidence="2" type="ORF">TELCIR_01175</name>
</gene>
<organism evidence="2 3">
    <name type="scientific">Teladorsagia circumcincta</name>
    <name type="common">Brown stomach worm</name>
    <name type="synonym">Ostertagia circumcincta</name>
    <dbReference type="NCBI Taxonomy" id="45464"/>
    <lineage>
        <taxon>Eukaryota</taxon>
        <taxon>Metazoa</taxon>
        <taxon>Ecdysozoa</taxon>
        <taxon>Nematoda</taxon>
        <taxon>Chromadorea</taxon>
        <taxon>Rhabditida</taxon>
        <taxon>Rhabditina</taxon>
        <taxon>Rhabditomorpha</taxon>
        <taxon>Strongyloidea</taxon>
        <taxon>Trichostrongylidae</taxon>
        <taxon>Teladorsagia</taxon>
    </lineage>
</organism>
<dbReference type="PROSITE" id="PS51671">
    <property type="entry name" value="ACT"/>
    <property type="match status" value="1"/>
</dbReference>
<dbReference type="AlphaFoldDB" id="A0A2G9V2N1"/>
<evidence type="ECO:0000313" key="3">
    <source>
        <dbReference type="Proteomes" id="UP000230423"/>
    </source>
</evidence>
<dbReference type="InterPro" id="IPR044561">
    <property type="entry name" value="ACT_ThrD-II-like"/>
</dbReference>
<dbReference type="InterPro" id="IPR045865">
    <property type="entry name" value="ACT-like_dom_sf"/>
</dbReference>
<sequence length="85" mass="9457">MVGRCIEKGLAVDHRLIRFEVLISDRPGGVAELSKIVAEVGASVKDMTMERAFHRSDAFTVAVRVIAETRDSDHAHELNEALKKR</sequence>
<dbReference type="Gene3D" id="3.30.70.260">
    <property type="match status" value="1"/>
</dbReference>
<feature type="domain" description="ACT" evidence="1">
    <location>
        <begin position="18"/>
        <end position="85"/>
    </location>
</feature>
<dbReference type="Proteomes" id="UP000230423">
    <property type="component" value="Unassembled WGS sequence"/>
</dbReference>
<dbReference type="EMBL" id="KZ345032">
    <property type="protein sequence ID" value="PIO76754.1"/>
    <property type="molecule type" value="Genomic_DNA"/>
</dbReference>
<dbReference type="CDD" id="cd04886">
    <property type="entry name" value="ACT_ThrD-II-like"/>
    <property type="match status" value="1"/>
</dbReference>
<dbReference type="InterPro" id="IPR002912">
    <property type="entry name" value="ACT_dom"/>
</dbReference>
<reference evidence="2 3" key="1">
    <citation type="submission" date="2015-09" db="EMBL/GenBank/DDBJ databases">
        <title>Draft genome of the parasitic nematode Teladorsagia circumcincta isolate WARC Sus (inbred).</title>
        <authorList>
            <person name="Mitreva M."/>
        </authorList>
    </citation>
    <scope>NUCLEOTIDE SEQUENCE [LARGE SCALE GENOMIC DNA]</scope>
    <source>
        <strain evidence="2 3">S</strain>
    </source>
</reference>
<protein>
    <submittedName>
        <fullName evidence="2">ACT domain protein</fullName>
    </submittedName>
</protein>
<evidence type="ECO:0000259" key="1">
    <source>
        <dbReference type="PROSITE" id="PS51671"/>
    </source>
</evidence>
<accession>A0A2G9V2N1</accession>
<keyword evidence="3" id="KW-1185">Reference proteome</keyword>
<evidence type="ECO:0000313" key="2">
    <source>
        <dbReference type="EMBL" id="PIO76754.1"/>
    </source>
</evidence>
<proteinExistence type="predicted"/>
<dbReference type="OrthoDB" id="5825010at2759"/>